<protein>
    <submittedName>
        <fullName evidence="1">Uncharacterized protein</fullName>
    </submittedName>
</protein>
<evidence type="ECO:0000313" key="2">
    <source>
        <dbReference type="Proteomes" id="UP001050975"/>
    </source>
</evidence>
<reference evidence="1" key="1">
    <citation type="submission" date="2019-10" db="EMBL/GenBank/DDBJ databases">
        <title>Draft genome sequece of Microseira wollei NIES-4236.</title>
        <authorList>
            <person name="Yamaguchi H."/>
            <person name="Suzuki S."/>
            <person name="Kawachi M."/>
        </authorList>
    </citation>
    <scope>NUCLEOTIDE SEQUENCE</scope>
    <source>
        <strain evidence="1">NIES-4236</strain>
    </source>
</reference>
<proteinExistence type="predicted"/>
<accession>A0AAV3XNW7</accession>
<organism evidence="1 2">
    <name type="scientific">Microseira wollei NIES-4236</name>
    <dbReference type="NCBI Taxonomy" id="2530354"/>
    <lineage>
        <taxon>Bacteria</taxon>
        <taxon>Bacillati</taxon>
        <taxon>Cyanobacteriota</taxon>
        <taxon>Cyanophyceae</taxon>
        <taxon>Oscillatoriophycideae</taxon>
        <taxon>Aerosakkonematales</taxon>
        <taxon>Aerosakkonemataceae</taxon>
        <taxon>Microseira</taxon>
    </lineage>
</organism>
<dbReference type="Proteomes" id="UP001050975">
    <property type="component" value="Unassembled WGS sequence"/>
</dbReference>
<dbReference type="AlphaFoldDB" id="A0AAV3XNW7"/>
<comment type="caution">
    <text evidence="1">The sequence shown here is derived from an EMBL/GenBank/DDBJ whole genome shotgun (WGS) entry which is preliminary data.</text>
</comment>
<dbReference type="EMBL" id="BLAY01000461">
    <property type="protein sequence ID" value="GET44627.1"/>
    <property type="molecule type" value="Genomic_DNA"/>
</dbReference>
<keyword evidence="2" id="KW-1185">Reference proteome</keyword>
<gene>
    <name evidence="1" type="ORF">MiSe_94580</name>
</gene>
<name>A0AAV3XNW7_9CYAN</name>
<sequence length="70" mass="7220">MVTLLSTLTGVPMLGMKIIKVRLRMAEFGKVEVISGCTVVGLGVAIRRTAVARSGAGAVWTIGTSVLAFG</sequence>
<evidence type="ECO:0000313" key="1">
    <source>
        <dbReference type="EMBL" id="GET44627.1"/>
    </source>
</evidence>